<evidence type="ECO:0000256" key="2">
    <source>
        <dbReference type="SAM" id="SignalP"/>
    </source>
</evidence>
<protein>
    <submittedName>
        <fullName evidence="3">Uncharacterized protein</fullName>
    </submittedName>
</protein>
<keyword evidence="2" id="KW-0732">Signal</keyword>
<gene>
    <name evidence="3" type="ORF">VSP0166_LOCUS4671</name>
</gene>
<keyword evidence="1" id="KW-0812">Transmembrane</keyword>
<feature type="signal peptide" evidence="2">
    <location>
        <begin position="1"/>
        <end position="20"/>
    </location>
</feature>
<sequence length="397" mass="44432">MSSLLASIIVILSCCFAVDAYYGGTEQPAFPTPKPCEFEHIIMYTESATYQWFNCSAGIFINPHKEDQQSYSLEVSDFVEKDAQGNEVVRLSSFLEGNPTEYGDASGYGNYYSAMPPKAADTSVMTLYDITLQDVKLNGKKIGQQLNFTLPGVFSISYSLYNRSKVFGYGPEIITLTKGSLKFDLSFASWPFRNTSNVLEGLFNLTSSAPMVNCVIDSNPEEGEFYEKFACEGERSDFAELFPNFGLVNDRQEKLDITFRLVNQTKFDGSLFDDSDSVEEESKCGGKRIGQIQHTIFAIQMDYFTGEFFYDPEISVLLGGARGDSDCSDDVEMNWIIWILSCSFAGACCLFILFVMLLSECKYPRQVILGQEGTRIKRIRLARGKKREPASPLTSVL</sequence>
<evidence type="ECO:0000313" key="3">
    <source>
        <dbReference type="EMBL" id="CAE2209608.1"/>
    </source>
</evidence>
<accession>A0A7S4M9F2</accession>
<keyword evidence="1" id="KW-0472">Membrane</keyword>
<name>A0A7S4M9F2_9EUKA</name>
<dbReference type="AlphaFoldDB" id="A0A7S4M9F2"/>
<dbReference type="EMBL" id="HBKP01006491">
    <property type="protein sequence ID" value="CAE2209608.1"/>
    <property type="molecule type" value="Transcribed_RNA"/>
</dbReference>
<feature type="transmembrane region" description="Helical" evidence="1">
    <location>
        <begin position="335"/>
        <end position="358"/>
    </location>
</feature>
<proteinExistence type="predicted"/>
<organism evidence="3">
    <name type="scientific">Vannella robusta</name>
    <dbReference type="NCBI Taxonomy" id="1487602"/>
    <lineage>
        <taxon>Eukaryota</taxon>
        <taxon>Amoebozoa</taxon>
        <taxon>Discosea</taxon>
        <taxon>Flabellinia</taxon>
        <taxon>Vannellidae</taxon>
        <taxon>Vannella</taxon>
    </lineage>
</organism>
<reference evidence="3" key="1">
    <citation type="submission" date="2021-01" db="EMBL/GenBank/DDBJ databases">
        <authorList>
            <person name="Corre E."/>
            <person name="Pelletier E."/>
            <person name="Niang G."/>
            <person name="Scheremetjew M."/>
            <person name="Finn R."/>
            <person name="Kale V."/>
            <person name="Holt S."/>
            <person name="Cochrane G."/>
            <person name="Meng A."/>
            <person name="Brown T."/>
            <person name="Cohen L."/>
        </authorList>
    </citation>
    <scope>NUCLEOTIDE SEQUENCE</scope>
    <source>
        <strain evidence="3">DIVA3 518/3/11/1/6</strain>
    </source>
</reference>
<keyword evidence="1" id="KW-1133">Transmembrane helix</keyword>
<feature type="chain" id="PRO_5030705731" evidence="2">
    <location>
        <begin position="21"/>
        <end position="397"/>
    </location>
</feature>
<evidence type="ECO:0000256" key="1">
    <source>
        <dbReference type="SAM" id="Phobius"/>
    </source>
</evidence>